<reference evidence="2 3" key="1">
    <citation type="submission" date="2018-11" db="EMBL/GenBank/DDBJ databases">
        <authorList>
            <consortium name="Pathogen Informatics"/>
        </authorList>
    </citation>
    <scope>NUCLEOTIDE SEQUENCE [LARGE SCALE GENOMIC DNA]</scope>
</reference>
<sequence length="46" mass="5014">MPGLALIVILAKVIDAQLYPTLIQSRPLYLPANVPPNLQVGVREFA</sequence>
<dbReference type="OrthoDB" id="5819722at2759"/>
<feature type="chain" id="PRO_5018330752" evidence="1">
    <location>
        <begin position="17"/>
        <end position="46"/>
    </location>
</feature>
<gene>
    <name evidence="2" type="ORF">SVUK_LOCUS6128</name>
</gene>
<organism evidence="2 3">
    <name type="scientific">Strongylus vulgaris</name>
    <name type="common">Blood worm</name>
    <dbReference type="NCBI Taxonomy" id="40348"/>
    <lineage>
        <taxon>Eukaryota</taxon>
        <taxon>Metazoa</taxon>
        <taxon>Ecdysozoa</taxon>
        <taxon>Nematoda</taxon>
        <taxon>Chromadorea</taxon>
        <taxon>Rhabditida</taxon>
        <taxon>Rhabditina</taxon>
        <taxon>Rhabditomorpha</taxon>
        <taxon>Strongyloidea</taxon>
        <taxon>Strongylidae</taxon>
        <taxon>Strongylus</taxon>
    </lineage>
</organism>
<evidence type="ECO:0000313" key="2">
    <source>
        <dbReference type="EMBL" id="VDM71130.1"/>
    </source>
</evidence>
<dbReference type="EMBL" id="UYYB01018943">
    <property type="protein sequence ID" value="VDM71130.1"/>
    <property type="molecule type" value="Genomic_DNA"/>
</dbReference>
<keyword evidence="1" id="KW-0732">Signal</keyword>
<name>A0A3P7IDX9_STRVU</name>
<evidence type="ECO:0000313" key="3">
    <source>
        <dbReference type="Proteomes" id="UP000270094"/>
    </source>
</evidence>
<keyword evidence="3" id="KW-1185">Reference proteome</keyword>
<dbReference type="Proteomes" id="UP000270094">
    <property type="component" value="Unassembled WGS sequence"/>
</dbReference>
<feature type="signal peptide" evidence="1">
    <location>
        <begin position="1"/>
        <end position="16"/>
    </location>
</feature>
<evidence type="ECO:0000256" key="1">
    <source>
        <dbReference type="SAM" id="SignalP"/>
    </source>
</evidence>
<accession>A0A3P7IDX9</accession>
<proteinExistence type="predicted"/>
<protein>
    <submittedName>
        <fullName evidence="2">Uncharacterized protein</fullName>
    </submittedName>
</protein>
<dbReference type="AlphaFoldDB" id="A0A3P7IDX9"/>